<keyword evidence="2" id="KW-1185">Reference proteome</keyword>
<accession>A0ABT4ARB4</accession>
<name>A0ABT4ARB4_9ACTN</name>
<evidence type="ECO:0000313" key="2">
    <source>
        <dbReference type="Proteomes" id="UP001151002"/>
    </source>
</evidence>
<dbReference type="Proteomes" id="UP001151002">
    <property type="component" value="Unassembled WGS sequence"/>
</dbReference>
<feature type="non-terminal residue" evidence="1">
    <location>
        <position position="260"/>
    </location>
</feature>
<organism evidence="1 2">
    <name type="scientific">Paractinoplanes pyxinae</name>
    <dbReference type="NCBI Taxonomy" id="2997416"/>
    <lineage>
        <taxon>Bacteria</taxon>
        <taxon>Bacillati</taxon>
        <taxon>Actinomycetota</taxon>
        <taxon>Actinomycetes</taxon>
        <taxon>Micromonosporales</taxon>
        <taxon>Micromonosporaceae</taxon>
        <taxon>Paractinoplanes</taxon>
    </lineage>
</organism>
<protein>
    <submittedName>
        <fullName evidence="1">Uncharacterized protein</fullName>
    </submittedName>
</protein>
<proteinExistence type="predicted"/>
<comment type="caution">
    <text evidence="1">The sequence shown here is derived from an EMBL/GenBank/DDBJ whole genome shotgun (WGS) entry which is preliminary data.</text>
</comment>
<sequence length="260" mass="29071">MTVDAVNDLWRRLTTGTEKQQASTRDELAQLFARLTDGQDGEALLLLSLLDEKMRECSSGIGESIRVRNIVMSAVLAVFQVRSFRTDHPAVIHYVVRYSLDEPDRLNLVMRLWAGLLRHRPHRRDAIRALHSSQLSLNELSNRHGGGDARLVRAALARALSGDELKELTRDYATVNQQSDLGLLDLSMGGPANTGANLAVATRVGRTVVQYPITARRHLAKAEKSKWYRRAERSDADLLQADAHHVLVYRVGGDYVLDND</sequence>
<gene>
    <name evidence="1" type="ORF">OWR29_00005</name>
</gene>
<dbReference type="RefSeq" id="WP_267560070.1">
    <property type="nucleotide sequence ID" value="NZ_JAPNTZ010000001.1"/>
</dbReference>
<dbReference type="EMBL" id="JAPNTZ010000001">
    <property type="protein sequence ID" value="MCY1136362.1"/>
    <property type="molecule type" value="Genomic_DNA"/>
</dbReference>
<evidence type="ECO:0000313" key="1">
    <source>
        <dbReference type="EMBL" id="MCY1136362.1"/>
    </source>
</evidence>
<reference evidence="1" key="1">
    <citation type="submission" date="2022-11" db="EMBL/GenBank/DDBJ databases">
        <authorList>
            <person name="Somphong A."/>
            <person name="Phongsopitanun W."/>
        </authorList>
    </citation>
    <scope>NUCLEOTIDE SEQUENCE</scope>
    <source>
        <strain evidence="1">Pm04-4</strain>
    </source>
</reference>